<evidence type="ECO:0000256" key="1">
    <source>
        <dbReference type="SAM" id="MobiDB-lite"/>
    </source>
</evidence>
<evidence type="ECO:0000313" key="2">
    <source>
        <dbReference type="EMBL" id="KAK7472534.1"/>
    </source>
</evidence>
<feature type="compositionally biased region" description="Low complexity" evidence="1">
    <location>
        <begin position="102"/>
        <end position="112"/>
    </location>
</feature>
<protein>
    <submittedName>
        <fullName evidence="2">Uncharacterized protein</fullName>
    </submittedName>
</protein>
<feature type="region of interest" description="Disordered" evidence="1">
    <location>
        <begin position="280"/>
        <end position="307"/>
    </location>
</feature>
<feature type="region of interest" description="Disordered" evidence="1">
    <location>
        <begin position="327"/>
        <end position="353"/>
    </location>
</feature>
<accession>A0ABR1K7B6</accession>
<gene>
    <name evidence="2" type="ORF">VKT23_000649</name>
</gene>
<feature type="compositionally biased region" description="Basic residues" evidence="1">
    <location>
        <begin position="415"/>
        <end position="425"/>
    </location>
</feature>
<feature type="compositionally biased region" description="Polar residues" evidence="1">
    <location>
        <begin position="530"/>
        <end position="540"/>
    </location>
</feature>
<name>A0ABR1K7B6_9AGAR</name>
<feature type="region of interest" description="Disordered" evidence="1">
    <location>
        <begin position="99"/>
        <end position="149"/>
    </location>
</feature>
<dbReference type="Proteomes" id="UP001498398">
    <property type="component" value="Unassembled WGS sequence"/>
</dbReference>
<feature type="compositionally biased region" description="Pro residues" evidence="1">
    <location>
        <begin position="518"/>
        <end position="529"/>
    </location>
</feature>
<proteinExistence type="predicted"/>
<feature type="compositionally biased region" description="Polar residues" evidence="1">
    <location>
        <begin position="638"/>
        <end position="650"/>
    </location>
</feature>
<feature type="region of interest" description="Disordered" evidence="1">
    <location>
        <begin position="1"/>
        <end position="47"/>
    </location>
</feature>
<organism evidence="2 3">
    <name type="scientific">Marasmiellus scandens</name>
    <dbReference type="NCBI Taxonomy" id="2682957"/>
    <lineage>
        <taxon>Eukaryota</taxon>
        <taxon>Fungi</taxon>
        <taxon>Dikarya</taxon>
        <taxon>Basidiomycota</taxon>
        <taxon>Agaricomycotina</taxon>
        <taxon>Agaricomycetes</taxon>
        <taxon>Agaricomycetidae</taxon>
        <taxon>Agaricales</taxon>
        <taxon>Marasmiineae</taxon>
        <taxon>Omphalotaceae</taxon>
        <taxon>Marasmiellus</taxon>
    </lineage>
</organism>
<dbReference type="EMBL" id="JBANRG010000001">
    <property type="protein sequence ID" value="KAK7472534.1"/>
    <property type="molecule type" value="Genomic_DNA"/>
</dbReference>
<feature type="compositionally biased region" description="Low complexity" evidence="1">
    <location>
        <begin position="24"/>
        <end position="33"/>
    </location>
</feature>
<feature type="region of interest" description="Disordered" evidence="1">
    <location>
        <begin position="631"/>
        <end position="650"/>
    </location>
</feature>
<reference evidence="2 3" key="1">
    <citation type="submission" date="2024-01" db="EMBL/GenBank/DDBJ databases">
        <title>A draft genome for the cacao thread blight pathogen Marasmiellus scandens.</title>
        <authorList>
            <person name="Baruah I.K."/>
            <person name="Leung J."/>
            <person name="Bukari Y."/>
            <person name="Amoako-Attah I."/>
            <person name="Meinhardt L.W."/>
            <person name="Bailey B.A."/>
            <person name="Cohen S.P."/>
        </authorList>
    </citation>
    <scope>NUCLEOTIDE SEQUENCE [LARGE SCALE GENOMIC DNA]</scope>
    <source>
        <strain evidence="2 3">GH-19</strain>
    </source>
</reference>
<comment type="caution">
    <text evidence="2">The sequence shown here is derived from an EMBL/GenBank/DDBJ whole genome shotgun (WGS) entry which is preliminary data.</text>
</comment>
<sequence>MVERMNMSYHSPSTSTSRSRRRASSAASSSVSSNGLPQTPVDSYDGLQVGALGDDFSIIKVNGKIPMVEAEEDEIIPKKRCTSPLPSWLGDTFSTLNKGHPLRLLLPPSRQPQDPDPLHAQNTPCHDDSDNVFAFHPPPPPSSPLLAEPPTLQPAAEVLNSDAHQYVQISAPRVPSPSLSALPFSTPGPASTIAPPSPPSSHISMLYTDFVPESALSPGLQHRILHPNRHFAEPQVSYPISQATSPSHDAQHEHPDWTVPSIHSSSFTFAAPTQLHTAILPCSNSNDTDAQGLIPDQIHPEGPQSNLDLESNISYKSDVFTTPGPAYYSSRPVHLESPTDDPSSDPPDPGFHVDLDTIDFQWAPFNRKETSERNLSLPTTKLASQCSQGILSRDDLGSLPPSSDAFSSDNSSHERRLHSSSHKSSRSGSKSNDLPIASSSDDYNFEYPLTKKPTSSSRAPQSPREIELGMKRSFMEDQADLKHSRRLEYALVSSPKLQPQSQADAHVSAPGTPNPFRFAPPPVLVPPPNLSQATDASTITDSHERDTSTRDTATQGQPRHVNSAIPVKACSTSKPQSKPAFAPAPGIYLSPIRSPPETKTPSKVCLEPPTRDCSLIKWDFQSKVLSALERLEEEKGPSLSQDTIESWSDE</sequence>
<evidence type="ECO:0000313" key="3">
    <source>
        <dbReference type="Proteomes" id="UP001498398"/>
    </source>
</evidence>
<feature type="region of interest" description="Disordered" evidence="1">
    <location>
        <begin position="386"/>
        <end position="472"/>
    </location>
</feature>
<feature type="region of interest" description="Disordered" evidence="1">
    <location>
        <begin position="570"/>
        <end position="605"/>
    </location>
</feature>
<feature type="region of interest" description="Disordered" evidence="1">
    <location>
        <begin position="495"/>
        <end position="557"/>
    </location>
</feature>
<keyword evidence="3" id="KW-1185">Reference proteome</keyword>